<dbReference type="Gene3D" id="3.30.710.10">
    <property type="entry name" value="Potassium Channel Kv1.1, Chain A"/>
    <property type="match status" value="1"/>
</dbReference>
<reference evidence="2" key="2">
    <citation type="submission" date="2014-03" db="EMBL/GenBank/DDBJ databases">
        <title>The whipworm genome and dual-species transcriptomics of an intimate host-pathogen interaction.</title>
        <authorList>
            <person name="Foth B.J."/>
            <person name="Tsai I.J."/>
            <person name="Reid A.J."/>
            <person name="Bancroft A.J."/>
            <person name="Nichol S."/>
            <person name="Tracey A."/>
            <person name="Holroyd N."/>
            <person name="Cotton J.A."/>
            <person name="Stanley E.J."/>
            <person name="Zarowiecki M."/>
            <person name="Liu J.Z."/>
            <person name="Huckvale T."/>
            <person name="Cooper P.J."/>
            <person name="Grencis R.K."/>
            <person name="Berriman M."/>
        </authorList>
    </citation>
    <scope>NUCLEOTIDE SEQUENCE [LARGE SCALE GENOMIC DNA]</scope>
    <source>
        <strain evidence="2">Edinburgh</strain>
    </source>
</reference>
<sequence>MEVNESSDSVKVRTRWLIDNFCPVSYLMESNERTSFGPKFEDFNSLFQFQLLLHWHLKEFKLRICKHQPGVAYRCRICLSGVCEGLLENPDLQYDAERGIVVQWKPNSRNYARGMLQIECQVEAVFLCTSDNPLIVVADDSPNIPVDDAPNITVDDAPNITVDDAPTVVVDDAPTIVVDDAPTIVVDDAPIVTVDDAPSCTTPIEDAENVEATAHPDNGGSFGPARFSEAHALHFAKKLEESAATHGNFTIYYDGGQVKTFSWISCLFASECKVEKTHLASIKLEDTTEESVDAIIHWVYTGEIDLASVCLHEVHSAAAILGLEPLANLCFDTIMESIRKESIVDLLSNFNTSQQILSNKPVVDWLLEHKADVFTSSQWNEFVVNKPLVAIDILTHLLIRSDQ</sequence>
<proteinExistence type="predicted"/>
<reference evidence="3" key="3">
    <citation type="submission" date="2019-12" db="UniProtKB">
        <authorList>
            <consortium name="WormBaseParasite"/>
        </authorList>
    </citation>
    <scope>IDENTIFICATION</scope>
</reference>
<dbReference type="WBParaSite" id="TMUE_1000003063.2">
    <property type="protein sequence ID" value="TMUE_1000003063.2"/>
    <property type="gene ID" value="WBGene00292574"/>
</dbReference>
<organism evidence="2 3">
    <name type="scientific">Trichuris muris</name>
    <name type="common">Mouse whipworm</name>
    <dbReference type="NCBI Taxonomy" id="70415"/>
    <lineage>
        <taxon>Eukaryota</taxon>
        <taxon>Metazoa</taxon>
        <taxon>Ecdysozoa</taxon>
        <taxon>Nematoda</taxon>
        <taxon>Enoplea</taxon>
        <taxon>Dorylaimia</taxon>
        <taxon>Trichinellida</taxon>
        <taxon>Trichuridae</taxon>
        <taxon>Trichuris</taxon>
    </lineage>
</organism>
<dbReference type="CDD" id="cd18186">
    <property type="entry name" value="BTB_POZ_ZBTB_KLHL-like"/>
    <property type="match status" value="1"/>
</dbReference>
<dbReference type="Pfam" id="PF00651">
    <property type="entry name" value="BTB"/>
    <property type="match status" value="1"/>
</dbReference>
<evidence type="ECO:0000259" key="1">
    <source>
        <dbReference type="Pfam" id="PF00651"/>
    </source>
</evidence>
<dbReference type="Proteomes" id="UP000046395">
    <property type="component" value="Unassembled WGS sequence"/>
</dbReference>
<dbReference type="SUPFAM" id="SSF54695">
    <property type="entry name" value="POZ domain"/>
    <property type="match status" value="1"/>
</dbReference>
<evidence type="ECO:0000313" key="2">
    <source>
        <dbReference type="Proteomes" id="UP000046395"/>
    </source>
</evidence>
<dbReference type="AlphaFoldDB" id="A0A5S6Q7A2"/>
<reference evidence="2" key="1">
    <citation type="submission" date="2013-11" db="EMBL/GenBank/DDBJ databases">
        <authorList>
            <person name="Aslett M."/>
        </authorList>
    </citation>
    <scope>NUCLEOTIDE SEQUENCE [LARGE SCALE GENOMIC DNA]</scope>
    <source>
        <strain evidence="2">Edinburgh</strain>
    </source>
</reference>
<dbReference type="InterPro" id="IPR011333">
    <property type="entry name" value="SKP1/BTB/POZ_sf"/>
</dbReference>
<feature type="domain" description="BTB" evidence="1">
    <location>
        <begin position="266"/>
        <end position="334"/>
    </location>
</feature>
<protein>
    <submittedName>
        <fullName evidence="3 4">BTB domain-containing protein</fullName>
    </submittedName>
</protein>
<keyword evidence="2" id="KW-1185">Reference proteome</keyword>
<name>A0A5S6Q7A2_TRIMR</name>
<dbReference type="WBParaSite" id="TMUE_1000003063.1">
    <property type="protein sequence ID" value="TMUE_1000003063.1"/>
    <property type="gene ID" value="WBGene00292574"/>
</dbReference>
<accession>A0A5S6Q7A2</accession>
<evidence type="ECO:0000313" key="3">
    <source>
        <dbReference type="WBParaSite" id="TMUE_1000003063.1"/>
    </source>
</evidence>
<evidence type="ECO:0000313" key="4">
    <source>
        <dbReference type="WBParaSite" id="TMUE_1000003063.2"/>
    </source>
</evidence>
<dbReference type="InterPro" id="IPR000210">
    <property type="entry name" value="BTB/POZ_dom"/>
</dbReference>